<dbReference type="PANTHER" id="PTHR43022:SF1">
    <property type="entry name" value="PROTEIN SMF"/>
    <property type="match status" value="1"/>
</dbReference>
<dbReference type="AlphaFoldDB" id="A0A6G8AZS9"/>
<organism evidence="3 4">
    <name type="scientific">Weissella coleopterorum</name>
    <dbReference type="NCBI Taxonomy" id="2714949"/>
    <lineage>
        <taxon>Bacteria</taxon>
        <taxon>Bacillati</taxon>
        <taxon>Bacillota</taxon>
        <taxon>Bacilli</taxon>
        <taxon>Lactobacillales</taxon>
        <taxon>Lactobacillaceae</taxon>
        <taxon>Weissella</taxon>
    </lineage>
</organism>
<proteinExistence type="inferred from homology"/>
<dbReference type="SUPFAM" id="SSF102405">
    <property type="entry name" value="MCP/YpsA-like"/>
    <property type="match status" value="1"/>
</dbReference>
<dbReference type="EMBL" id="CP049888">
    <property type="protein sequence ID" value="QIL50601.1"/>
    <property type="molecule type" value="Genomic_DNA"/>
</dbReference>
<dbReference type="Pfam" id="PF02481">
    <property type="entry name" value="DNA_processg_A"/>
    <property type="match status" value="1"/>
</dbReference>
<name>A0A6G8AZS9_9LACO</name>
<dbReference type="NCBIfam" id="TIGR00732">
    <property type="entry name" value="dprA"/>
    <property type="match status" value="1"/>
</dbReference>
<dbReference type="KEGG" id="wco:G7084_04310"/>
<dbReference type="Gene3D" id="3.40.50.450">
    <property type="match status" value="1"/>
</dbReference>
<dbReference type="PANTHER" id="PTHR43022">
    <property type="entry name" value="PROTEIN SMF"/>
    <property type="match status" value="1"/>
</dbReference>
<evidence type="ECO:0000313" key="4">
    <source>
        <dbReference type="Proteomes" id="UP000500741"/>
    </source>
</evidence>
<sequence length="292" mass="32903">MKNRVFILVLLLIPKLTLNQRLRIYQKMDWAQKCTWEQWIEMLEKILGDLKFLENLEVQNLKLLFAEQLSYIQSFDYLCLLDDYYPAGFRLLSQPPIVLFYRGNLELLHTPCLAVVGARKNSRYGQYLLNQWIPAFNQSGLTIVSGLASGIDAIAHINTLRNNGRTVGILGTGLNRVYPLKHAALQKAVSVHGLVISEYLPNQGPKRVHFPQRNRLIAALSHCVLVVEARRRSGSLITADLALDLNRGVLVVPGRVDFELSRGCNGLLTEGAASVLSAVDVITAFNDYYWLN</sequence>
<evidence type="ECO:0000256" key="1">
    <source>
        <dbReference type="ARBA" id="ARBA00006525"/>
    </source>
</evidence>
<comment type="similarity">
    <text evidence="1">Belongs to the DprA/Smf family.</text>
</comment>
<dbReference type="Proteomes" id="UP000500741">
    <property type="component" value="Chromosome"/>
</dbReference>
<reference evidence="3 4" key="1">
    <citation type="submission" date="2020-03" db="EMBL/GenBank/DDBJ databases">
        <title>Weissella sp. nov., isolated from Cybister lewisianus.</title>
        <authorList>
            <person name="Hyun D.-W."/>
            <person name="Bae J.-W."/>
        </authorList>
    </citation>
    <scope>NUCLEOTIDE SEQUENCE [LARGE SCALE GENOMIC DNA]</scope>
    <source>
        <strain evidence="3 4">HDW19</strain>
    </source>
</reference>
<accession>A0A6G8AZS9</accession>
<evidence type="ECO:0000313" key="3">
    <source>
        <dbReference type="EMBL" id="QIL50601.1"/>
    </source>
</evidence>
<evidence type="ECO:0000259" key="2">
    <source>
        <dbReference type="Pfam" id="PF02481"/>
    </source>
</evidence>
<dbReference type="InterPro" id="IPR003488">
    <property type="entry name" value="DprA"/>
</dbReference>
<dbReference type="InterPro" id="IPR057666">
    <property type="entry name" value="DrpA_SLOG"/>
</dbReference>
<feature type="domain" description="Smf/DprA SLOG" evidence="2">
    <location>
        <begin position="78"/>
        <end position="285"/>
    </location>
</feature>
<protein>
    <submittedName>
        <fullName evidence="3">DNA-protecting protein DprA</fullName>
    </submittedName>
</protein>
<dbReference type="GO" id="GO:0009294">
    <property type="term" value="P:DNA-mediated transformation"/>
    <property type="evidence" value="ECO:0007669"/>
    <property type="project" value="InterPro"/>
</dbReference>
<dbReference type="RefSeq" id="WP_166010366.1">
    <property type="nucleotide sequence ID" value="NZ_CP049888.1"/>
</dbReference>
<keyword evidence="4" id="KW-1185">Reference proteome</keyword>
<gene>
    <name evidence="3" type="primary">dprA</name>
    <name evidence="3" type="ORF">G7084_04310</name>
</gene>